<dbReference type="Proteomes" id="UP000753724">
    <property type="component" value="Unassembled WGS sequence"/>
</dbReference>
<evidence type="ECO:0000313" key="2">
    <source>
        <dbReference type="EMBL" id="NBC35932.1"/>
    </source>
</evidence>
<keyword evidence="3" id="KW-1185">Reference proteome</keyword>
<dbReference type="EMBL" id="JAAAPO010000002">
    <property type="protein sequence ID" value="NBC35932.1"/>
    <property type="molecule type" value="Genomic_DNA"/>
</dbReference>
<evidence type="ECO:0000256" key="1">
    <source>
        <dbReference type="SAM" id="MobiDB-lite"/>
    </source>
</evidence>
<reference evidence="3" key="1">
    <citation type="submission" date="2020-01" db="EMBL/GenBank/DDBJ databases">
        <title>Sphingomonas sp. strain CSW-10.</title>
        <authorList>
            <person name="Chen W.-M."/>
        </authorList>
    </citation>
    <scope>NUCLEOTIDE SEQUENCE [LARGE SCALE GENOMIC DNA]</scope>
    <source>
        <strain evidence="3">FSY-8</strain>
    </source>
</reference>
<feature type="region of interest" description="Disordered" evidence="1">
    <location>
        <begin position="55"/>
        <end position="74"/>
    </location>
</feature>
<organism evidence="2 3">
    <name type="scientific">Novosphingobium ovatum</name>
    <dbReference type="NCBI Taxonomy" id="1908523"/>
    <lineage>
        <taxon>Bacteria</taxon>
        <taxon>Pseudomonadati</taxon>
        <taxon>Pseudomonadota</taxon>
        <taxon>Alphaproteobacteria</taxon>
        <taxon>Sphingomonadales</taxon>
        <taxon>Sphingomonadaceae</taxon>
        <taxon>Novosphingobium</taxon>
    </lineage>
</organism>
<dbReference type="RefSeq" id="WP_161717217.1">
    <property type="nucleotide sequence ID" value="NZ_JAAAPO010000002.1"/>
</dbReference>
<sequence length="142" mass="14053">MSLTLFAIYAAAATATPGPQGIRSVDALPRAVVSTAPCARPAKGRVLGSSSACAGKPTAPGTVDGQTVTDGPTGQSYKWSALRQRWEGVHPVGGSGLGGGSGMGARLGLQQVLNIGGPIMSAATLGLAIDNATKTPQTVSPK</sequence>
<proteinExistence type="predicted"/>
<accession>A0ABW9XBQ8</accession>
<evidence type="ECO:0000313" key="3">
    <source>
        <dbReference type="Proteomes" id="UP000753724"/>
    </source>
</evidence>
<gene>
    <name evidence="2" type="ORF">GTZ99_05110</name>
</gene>
<name>A0ABW9XBQ8_9SPHN</name>
<protein>
    <submittedName>
        <fullName evidence="2">Uncharacterized protein</fullName>
    </submittedName>
</protein>
<feature type="compositionally biased region" description="Polar residues" evidence="1">
    <location>
        <begin position="64"/>
        <end position="74"/>
    </location>
</feature>
<comment type="caution">
    <text evidence="2">The sequence shown here is derived from an EMBL/GenBank/DDBJ whole genome shotgun (WGS) entry which is preliminary data.</text>
</comment>